<dbReference type="Gene3D" id="2.40.40.10">
    <property type="entry name" value="RlpA-like domain"/>
    <property type="match status" value="1"/>
</dbReference>
<keyword evidence="3" id="KW-0456">Lyase</keyword>
<dbReference type="Pfam" id="PF03562">
    <property type="entry name" value="MltA"/>
    <property type="match status" value="1"/>
</dbReference>
<organism evidence="8 9">
    <name type="scientific">Ancylobacter defluvii</name>
    <dbReference type="NCBI Taxonomy" id="1282440"/>
    <lineage>
        <taxon>Bacteria</taxon>
        <taxon>Pseudomonadati</taxon>
        <taxon>Pseudomonadota</taxon>
        <taxon>Alphaproteobacteria</taxon>
        <taxon>Hyphomicrobiales</taxon>
        <taxon>Xanthobacteraceae</taxon>
        <taxon>Ancylobacter</taxon>
    </lineage>
</organism>
<feature type="signal peptide" evidence="6">
    <location>
        <begin position="1"/>
        <end position="25"/>
    </location>
</feature>
<evidence type="ECO:0000256" key="4">
    <source>
        <dbReference type="ARBA" id="ARBA00023316"/>
    </source>
</evidence>
<evidence type="ECO:0000256" key="6">
    <source>
        <dbReference type="SAM" id="SignalP"/>
    </source>
</evidence>
<dbReference type="Gene3D" id="2.40.240.50">
    <property type="entry name" value="Barwin-like endoglucanases"/>
    <property type="match status" value="1"/>
</dbReference>
<protein>
    <recommendedName>
        <fullName evidence="2">peptidoglycan lytic exotransglycosylase</fullName>
        <ecNumber evidence="2">4.2.2.n1</ecNumber>
    </recommendedName>
    <alternativeName>
        <fullName evidence="5">Murein hydrolase A</fullName>
    </alternativeName>
</protein>
<dbReference type="PANTHER" id="PTHR30124">
    <property type="entry name" value="MEMBRANE-BOUND LYTIC MUREIN TRANSGLYCOSYLASE A"/>
    <property type="match status" value="1"/>
</dbReference>
<dbReference type="SMART" id="SM00925">
    <property type="entry name" value="MltA"/>
    <property type="match status" value="1"/>
</dbReference>
<gene>
    <name evidence="8" type="ORF">GCM10017653_15820</name>
</gene>
<reference evidence="8" key="1">
    <citation type="journal article" date="2014" name="Int. J. Syst. Evol. Microbiol.">
        <title>Complete genome sequence of Corynebacterium casei LMG S-19264T (=DSM 44701T), isolated from a smear-ripened cheese.</title>
        <authorList>
            <consortium name="US DOE Joint Genome Institute (JGI-PGF)"/>
            <person name="Walter F."/>
            <person name="Albersmeier A."/>
            <person name="Kalinowski J."/>
            <person name="Ruckert C."/>
        </authorList>
    </citation>
    <scope>NUCLEOTIDE SEQUENCE</scope>
    <source>
        <strain evidence="8">VKM B-2789</strain>
    </source>
</reference>
<comment type="catalytic activity">
    <reaction evidence="1">
        <text>Exolytic cleavage of the (1-&gt;4)-beta-glycosidic linkage between N-acetylmuramic acid (MurNAc) and N-acetylglucosamine (GlcNAc) residues in peptidoglycan, from either the reducing or the non-reducing ends of the peptidoglycan chains, with concomitant formation of a 1,6-anhydrobond in the MurNAc residue.</text>
        <dbReference type="EC" id="4.2.2.n1"/>
    </reaction>
</comment>
<evidence type="ECO:0000313" key="9">
    <source>
        <dbReference type="Proteomes" id="UP001143330"/>
    </source>
</evidence>
<keyword evidence="4" id="KW-0961">Cell wall biogenesis/degradation</keyword>
<dbReference type="PIRSF" id="PIRSF019422">
    <property type="entry name" value="MltA"/>
    <property type="match status" value="1"/>
</dbReference>
<dbReference type="InterPro" id="IPR010611">
    <property type="entry name" value="3D_dom"/>
</dbReference>
<evidence type="ECO:0000256" key="3">
    <source>
        <dbReference type="ARBA" id="ARBA00023239"/>
    </source>
</evidence>
<dbReference type="InterPro" id="IPR036908">
    <property type="entry name" value="RlpA-like_sf"/>
</dbReference>
<evidence type="ECO:0000259" key="7">
    <source>
        <dbReference type="SMART" id="SM00925"/>
    </source>
</evidence>
<dbReference type="EC" id="4.2.2.n1" evidence="2"/>
<dbReference type="RefSeq" id="WP_271180550.1">
    <property type="nucleotide sequence ID" value="NZ_BSFM01000007.1"/>
</dbReference>
<dbReference type="InterPro" id="IPR026044">
    <property type="entry name" value="MltA"/>
</dbReference>
<reference evidence="8" key="2">
    <citation type="submission" date="2023-01" db="EMBL/GenBank/DDBJ databases">
        <authorList>
            <person name="Sun Q."/>
            <person name="Evtushenko L."/>
        </authorList>
    </citation>
    <scope>NUCLEOTIDE SEQUENCE</scope>
    <source>
        <strain evidence="8">VKM B-2789</strain>
    </source>
</reference>
<dbReference type="InterPro" id="IPR005300">
    <property type="entry name" value="MltA_B"/>
</dbReference>
<evidence type="ECO:0000256" key="5">
    <source>
        <dbReference type="ARBA" id="ARBA00030918"/>
    </source>
</evidence>
<dbReference type="SUPFAM" id="SSF50685">
    <property type="entry name" value="Barwin-like endoglucanases"/>
    <property type="match status" value="1"/>
</dbReference>
<keyword evidence="9" id="KW-1185">Reference proteome</keyword>
<feature type="domain" description="Lytic transglycosylase MltA" evidence="7">
    <location>
        <begin position="137"/>
        <end position="293"/>
    </location>
</feature>
<proteinExistence type="predicted"/>
<evidence type="ECO:0000256" key="1">
    <source>
        <dbReference type="ARBA" id="ARBA00001420"/>
    </source>
</evidence>
<accession>A0A9W6JY42</accession>
<dbReference type="AlphaFoldDB" id="A0A9W6JY42"/>
<dbReference type="Pfam" id="PF06725">
    <property type="entry name" value="3D"/>
    <property type="match status" value="1"/>
</dbReference>
<dbReference type="PANTHER" id="PTHR30124:SF0">
    <property type="entry name" value="MEMBRANE-BOUND LYTIC MUREIN TRANSGLYCOSYLASE A"/>
    <property type="match status" value="1"/>
</dbReference>
<dbReference type="CDD" id="cd14668">
    <property type="entry name" value="mlta_B"/>
    <property type="match status" value="1"/>
</dbReference>
<evidence type="ECO:0000256" key="2">
    <source>
        <dbReference type="ARBA" id="ARBA00012587"/>
    </source>
</evidence>
<feature type="chain" id="PRO_5040834088" description="peptidoglycan lytic exotransglycosylase" evidence="6">
    <location>
        <begin position="26"/>
        <end position="419"/>
    </location>
</feature>
<dbReference type="GO" id="GO:0071555">
    <property type="term" value="P:cell wall organization"/>
    <property type="evidence" value="ECO:0007669"/>
    <property type="project" value="UniProtKB-KW"/>
</dbReference>
<dbReference type="Proteomes" id="UP001143330">
    <property type="component" value="Unassembled WGS sequence"/>
</dbReference>
<sequence>MHALTPTLRFLLAAGLILLSPTAQAKAVPSVAPPLFVDAAVEPLRFADLPGWRQDDPREALAAFRRSCGRIRAGTDLVEPPRPVFTALKRVCSRAERLPAQPAEWRAKAFFEREFRPLRVTSLTAAQGFLTGYYEPEVAGSLTRTDDYATPLYRRPPDLILEAPPQDGVPANRGKAFREENGIRVPYYDRAAIEDGALAGRGLEVAFIRDPSDAFFAHIQGSVRVRLPDGRLLRLNYDGHNGQPYTPIGRILVEKGIVPREKMSMDAIRAYIAAHPKEGKALMRENHSYVFFRVAAQLTDKDGAIGAQGLPLVAERSIAVDKRIHVYGTPVFIDAELPLGADGSLQPFQRLTIAQDTGSAIVGPARADIFFGAGAEAGSIAGRIQHPGQFAVLVPRAIDPFRPHPMPRPPRRPQWIAGQ</sequence>
<dbReference type="GO" id="GO:0009253">
    <property type="term" value="P:peptidoglycan catabolic process"/>
    <property type="evidence" value="ECO:0007669"/>
    <property type="project" value="TreeGrafter"/>
</dbReference>
<dbReference type="GO" id="GO:0008933">
    <property type="term" value="F:peptidoglycan lytic transglycosylase activity"/>
    <property type="evidence" value="ECO:0007669"/>
    <property type="project" value="TreeGrafter"/>
</dbReference>
<keyword evidence="6" id="KW-0732">Signal</keyword>
<name>A0A9W6JY42_9HYPH</name>
<dbReference type="GO" id="GO:0019867">
    <property type="term" value="C:outer membrane"/>
    <property type="evidence" value="ECO:0007669"/>
    <property type="project" value="InterPro"/>
</dbReference>
<dbReference type="EMBL" id="BSFM01000007">
    <property type="protein sequence ID" value="GLK83513.1"/>
    <property type="molecule type" value="Genomic_DNA"/>
</dbReference>
<evidence type="ECO:0000313" key="8">
    <source>
        <dbReference type="EMBL" id="GLK83513.1"/>
    </source>
</evidence>
<dbReference type="GO" id="GO:0009254">
    <property type="term" value="P:peptidoglycan turnover"/>
    <property type="evidence" value="ECO:0007669"/>
    <property type="project" value="InterPro"/>
</dbReference>
<dbReference type="GO" id="GO:0004553">
    <property type="term" value="F:hydrolase activity, hydrolyzing O-glycosyl compounds"/>
    <property type="evidence" value="ECO:0007669"/>
    <property type="project" value="InterPro"/>
</dbReference>
<dbReference type="CDD" id="cd14485">
    <property type="entry name" value="mltA_like_LT_A"/>
    <property type="match status" value="1"/>
</dbReference>
<comment type="caution">
    <text evidence="8">The sequence shown here is derived from an EMBL/GenBank/DDBJ whole genome shotgun (WGS) entry which is preliminary data.</text>
</comment>